<evidence type="ECO:0000313" key="2">
    <source>
        <dbReference type="EMBL" id="KAH7577452.1"/>
    </source>
</evidence>
<dbReference type="Pfam" id="PF00646">
    <property type="entry name" value="F-box"/>
    <property type="match status" value="1"/>
</dbReference>
<feature type="domain" description="F-box" evidence="1">
    <location>
        <begin position="3"/>
        <end position="37"/>
    </location>
</feature>
<dbReference type="SMART" id="SM00256">
    <property type="entry name" value="FBOX"/>
    <property type="match status" value="1"/>
</dbReference>
<protein>
    <recommendedName>
        <fullName evidence="1">F-box domain-containing protein</fullName>
    </recommendedName>
</protein>
<dbReference type="PROSITE" id="PS50181">
    <property type="entry name" value="FBOX"/>
    <property type="match status" value="1"/>
</dbReference>
<organism evidence="2 3">
    <name type="scientific">Xanthoceras sorbifolium</name>
    <dbReference type="NCBI Taxonomy" id="99658"/>
    <lineage>
        <taxon>Eukaryota</taxon>
        <taxon>Viridiplantae</taxon>
        <taxon>Streptophyta</taxon>
        <taxon>Embryophyta</taxon>
        <taxon>Tracheophyta</taxon>
        <taxon>Spermatophyta</taxon>
        <taxon>Magnoliopsida</taxon>
        <taxon>eudicotyledons</taxon>
        <taxon>Gunneridae</taxon>
        <taxon>Pentapetalae</taxon>
        <taxon>rosids</taxon>
        <taxon>malvids</taxon>
        <taxon>Sapindales</taxon>
        <taxon>Sapindaceae</taxon>
        <taxon>Xanthoceroideae</taxon>
        <taxon>Xanthoceras</taxon>
    </lineage>
</organism>
<dbReference type="PANTHER" id="PTHR45463:SF4">
    <property type="entry name" value="REGULATION PROTEIN, PUTATIVE-RELATED"/>
    <property type="match status" value="1"/>
</dbReference>
<dbReference type="InterPro" id="IPR036047">
    <property type="entry name" value="F-box-like_dom_sf"/>
</dbReference>
<dbReference type="Proteomes" id="UP000827721">
    <property type="component" value="Unassembled WGS sequence"/>
</dbReference>
<evidence type="ECO:0000259" key="1">
    <source>
        <dbReference type="PROSITE" id="PS50181"/>
    </source>
</evidence>
<dbReference type="PANTHER" id="PTHR45463">
    <property type="entry name" value="OS09G0392200 PROTEIN"/>
    <property type="match status" value="1"/>
</dbReference>
<sequence length="333" mass="37798">MAPISWADLPPDLIESISNRLGLIDLLSFRGVCQNWNLASFTSSAEIESTSCCEPWFLLYGENSQCSLLSGNDKKYKINILELNGATCIASKEGWLLVHREGSLFFFCPFSRAKIELPQFPYSELKDHVAAFSSAPTCKDCIVCVVCQNDEMDVLLYTLSHGAVAWTMHKYTHTRTCFKSVKAATYVDKTFYFLDDTNQVIKFSPEEDVKWARRQIVDHHSECREFLPFFIKRSCFEEKSIIEKLGLKNDVWITSCGTIVPTGKYPKLFFNESINKTQESESCCHKGVWLTPRFYQISPGTCKNDFTVGSIRLLDFICYSFLAGVVNSAAEIN</sequence>
<dbReference type="EMBL" id="JAFEMO010000001">
    <property type="protein sequence ID" value="KAH7577452.1"/>
    <property type="molecule type" value="Genomic_DNA"/>
</dbReference>
<reference evidence="2 3" key="1">
    <citation type="submission" date="2021-02" db="EMBL/GenBank/DDBJ databases">
        <title>Plant Genome Project.</title>
        <authorList>
            <person name="Zhang R.-G."/>
        </authorList>
    </citation>
    <scope>NUCLEOTIDE SEQUENCE [LARGE SCALE GENOMIC DNA]</scope>
    <source>
        <tissue evidence="2">Leaves</tissue>
    </source>
</reference>
<name>A0ABQ8IMV5_9ROSI</name>
<dbReference type="Pfam" id="PF03478">
    <property type="entry name" value="Beta-prop_KIB1-4"/>
    <property type="match status" value="1"/>
</dbReference>
<comment type="caution">
    <text evidence="2">The sequence shown here is derived from an EMBL/GenBank/DDBJ whole genome shotgun (WGS) entry which is preliminary data.</text>
</comment>
<keyword evidence="3" id="KW-1185">Reference proteome</keyword>
<accession>A0ABQ8IMV5</accession>
<dbReference type="InterPro" id="IPR001810">
    <property type="entry name" value="F-box_dom"/>
</dbReference>
<dbReference type="Gene3D" id="1.20.1280.50">
    <property type="match status" value="1"/>
</dbReference>
<evidence type="ECO:0000313" key="3">
    <source>
        <dbReference type="Proteomes" id="UP000827721"/>
    </source>
</evidence>
<gene>
    <name evidence="2" type="ORF">JRO89_XS01G0252600</name>
</gene>
<dbReference type="InterPro" id="IPR005174">
    <property type="entry name" value="KIB1-4_b-propeller"/>
</dbReference>
<dbReference type="SUPFAM" id="SSF81383">
    <property type="entry name" value="F-box domain"/>
    <property type="match status" value="1"/>
</dbReference>
<proteinExistence type="predicted"/>